<evidence type="ECO:0000313" key="7">
    <source>
        <dbReference type="EMBL" id="BBP47082.1"/>
    </source>
</evidence>
<dbReference type="PIRSF" id="PIRSF016020">
    <property type="entry name" value="PHexose_mutarotase"/>
    <property type="match status" value="1"/>
</dbReference>
<organism evidence="7 8">
    <name type="scientific">Thiosulfatimonas sediminis</name>
    <dbReference type="NCBI Taxonomy" id="2675054"/>
    <lineage>
        <taxon>Bacteria</taxon>
        <taxon>Pseudomonadati</taxon>
        <taxon>Pseudomonadota</taxon>
        <taxon>Gammaproteobacteria</taxon>
        <taxon>Thiotrichales</taxon>
        <taxon>Piscirickettsiaceae</taxon>
        <taxon>Thiosulfatimonas</taxon>
    </lineage>
</organism>
<comment type="similarity">
    <text evidence="2 4">Belongs to the glucose-6-phosphate 1-epimerase family.</text>
</comment>
<evidence type="ECO:0000313" key="8">
    <source>
        <dbReference type="Proteomes" id="UP000501726"/>
    </source>
</evidence>
<evidence type="ECO:0000256" key="2">
    <source>
        <dbReference type="ARBA" id="ARBA00005866"/>
    </source>
</evidence>
<dbReference type="RefSeq" id="WP_173274150.1">
    <property type="nucleotide sequence ID" value="NZ_AP021889.1"/>
</dbReference>
<dbReference type="Pfam" id="PF01263">
    <property type="entry name" value="Aldose_epim"/>
    <property type="match status" value="1"/>
</dbReference>
<evidence type="ECO:0000256" key="1">
    <source>
        <dbReference type="ARBA" id="ARBA00001096"/>
    </source>
</evidence>
<evidence type="ECO:0000256" key="5">
    <source>
        <dbReference type="PIRSR" id="PIRSR016020-1"/>
    </source>
</evidence>
<keyword evidence="3 4" id="KW-0413">Isomerase</keyword>
<dbReference type="InterPro" id="IPR014718">
    <property type="entry name" value="GH-type_carb-bd"/>
</dbReference>
<dbReference type="GO" id="GO:0030246">
    <property type="term" value="F:carbohydrate binding"/>
    <property type="evidence" value="ECO:0007669"/>
    <property type="project" value="UniProtKB-UniRule"/>
</dbReference>
<reference evidence="8" key="1">
    <citation type="submission" date="2019-11" db="EMBL/GenBank/DDBJ databases">
        <title>Isolation and characterization of two novel species in the genus Thiomicrorhabdus.</title>
        <authorList>
            <person name="Mochizuki J."/>
            <person name="Kojima H."/>
            <person name="Fukui M."/>
        </authorList>
    </citation>
    <scope>NUCLEOTIDE SEQUENCE [LARGE SCALE GENOMIC DNA]</scope>
    <source>
        <strain evidence="8">aks77</strain>
    </source>
</reference>
<proteinExistence type="inferred from homology"/>
<feature type="active site" evidence="5">
    <location>
        <position position="277"/>
    </location>
</feature>
<sequence length="303" mass="33432">MTEWNHIKGLRFSMCGDVPMIEVDNDYATARMTTHGATVLSYCPKDSKGKAGEDLIWVSDNAIYDNKTPVRGGVPICWPWFGAYKAEFNSPLEDGAEPQGHGLVRKKSWHLARIETLKNGATLVEFTTQADAETRAIWPYEFLLSLQVVVGETLGLTLTTSNLNPIPLKITEALHTYFKLPINAKLLVDGLQGAEEIDTLKDNQSRDVTEKLLVKPPMDSVYLQVQPTLTVSAGGKPALQIEASNAASSVLWNPGPETVKGFKDIHPDHWTQFVCIENGNIWDDAVTIAPEGKHRLQIAISKP</sequence>
<evidence type="ECO:0000256" key="4">
    <source>
        <dbReference type="PIRNR" id="PIRNR016020"/>
    </source>
</evidence>
<dbReference type="PANTHER" id="PTHR11122">
    <property type="entry name" value="APOSPORY-ASSOCIATED PROTEIN C-RELATED"/>
    <property type="match status" value="1"/>
</dbReference>
<dbReference type="EC" id="5.1.3.15" evidence="4"/>
<dbReference type="AlphaFoldDB" id="A0A6F8PY57"/>
<feature type="binding site" evidence="6">
    <location>
        <position position="105"/>
    </location>
    <ligand>
        <name>substrate</name>
    </ligand>
</feature>
<dbReference type="KEGG" id="tse:THMIRHAS_24550"/>
<keyword evidence="8" id="KW-1185">Reference proteome</keyword>
<evidence type="ECO:0000256" key="6">
    <source>
        <dbReference type="PIRSR" id="PIRSR016020-2"/>
    </source>
</evidence>
<feature type="binding site" evidence="6">
    <location>
        <position position="99"/>
    </location>
    <ligand>
        <name>substrate</name>
    </ligand>
</feature>
<dbReference type="SUPFAM" id="SSF74650">
    <property type="entry name" value="Galactose mutarotase-like"/>
    <property type="match status" value="1"/>
</dbReference>
<protein>
    <recommendedName>
        <fullName evidence="4">Putative glucose-6-phosphate 1-epimerase</fullName>
        <ecNumber evidence="4">5.1.3.15</ecNumber>
    </recommendedName>
</protein>
<dbReference type="GO" id="GO:0047938">
    <property type="term" value="F:glucose-6-phosphate 1-epimerase activity"/>
    <property type="evidence" value="ECO:0007669"/>
    <property type="project" value="UniProtKB-UniRule"/>
</dbReference>
<dbReference type="GO" id="GO:0005975">
    <property type="term" value="P:carbohydrate metabolic process"/>
    <property type="evidence" value="ECO:0007669"/>
    <property type="project" value="InterPro"/>
</dbReference>
<name>A0A6F8PY57_9GAMM</name>
<feature type="binding site" evidence="6">
    <location>
        <position position="71"/>
    </location>
    <ligand>
        <name>substrate</name>
    </ligand>
</feature>
<feature type="active site" evidence="5">
    <location>
        <position position="175"/>
    </location>
</feature>
<dbReference type="Proteomes" id="UP000501726">
    <property type="component" value="Chromosome"/>
</dbReference>
<evidence type="ECO:0000256" key="3">
    <source>
        <dbReference type="ARBA" id="ARBA00023235"/>
    </source>
</evidence>
<comment type="catalytic activity">
    <reaction evidence="1">
        <text>alpha-D-glucose 6-phosphate = beta-D-glucose 6-phosphate</text>
        <dbReference type="Rhea" id="RHEA:16249"/>
        <dbReference type="ChEBI" id="CHEBI:58225"/>
        <dbReference type="ChEBI" id="CHEBI:58247"/>
        <dbReference type="EC" id="5.1.3.15"/>
    </reaction>
</comment>
<accession>A0A6F8PY57</accession>
<dbReference type="Gene3D" id="2.70.98.10">
    <property type="match status" value="1"/>
</dbReference>
<dbReference type="CDD" id="cd09020">
    <property type="entry name" value="D-hex-6-P-epi_like"/>
    <property type="match status" value="1"/>
</dbReference>
<dbReference type="InterPro" id="IPR008183">
    <property type="entry name" value="Aldose_1/G6P_1-epimerase"/>
</dbReference>
<dbReference type="InterPro" id="IPR025532">
    <property type="entry name" value="G6P_1-epimerase"/>
</dbReference>
<gene>
    <name evidence="7" type="ORF">THMIRHAS_24550</name>
</gene>
<dbReference type="PANTHER" id="PTHR11122:SF13">
    <property type="entry name" value="GLUCOSE-6-PHOSPHATE 1-EPIMERASE"/>
    <property type="match status" value="1"/>
</dbReference>
<dbReference type="EMBL" id="AP021889">
    <property type="protein sequence ID" value="BBP47082.1"/>
    <property type="molecule type" value="Genomic_DNA"/>
</dbReference>
<dbReference type="InterPro" id="IPR011013">
    <property type="entry name" value="Gal_mutarotase_sf_dom"/>
</dbReference>